<dbReference type="SUPFAM" id="SSF52096">
    <property type="entry name" value="ClpP/crotonase"/>
    <property type="match status" value="1"/>
</dbReference>
<reference evidence="5 6" key="1">
    <citation type="submission" date="2020-08" db="EMBL/GenBank/DDBJ databases">
        <title>Genomic Encyclopedia of Type Strains, Phase IV (KMG-IV): sequencing the most valuable type-strain genomes for metagenomic binning, comparative biology and taxonomic classification.</title>
        <authorList>
            <person name="Goeker M."/>
        </authorList>
    </citation>
    <scope>NUCLEOTIDE SEQUENCE [LARGE SCALE GENOMIC DNA]</scope>
    <source>
        <strain evidence="5 6">DSM 102238</strain>
    </source>
</reference>
<dbReference type="CDD" id="cd06558">
    <property type="entry name" value="crotonase-like"/>
    <property type="match status" value="1"/>
</dbReference>
<comment type="caution">
    <text evidence="5">The sequence shown here is derived from an EMBL/GenBank/DDBJ whole genome shotgun (WGS) entry which is preliminary data.</text>
</comment>
<keyword evidence="6" id="KW-1185">Reference proteome</keyword>
<keyword evidence="3" id="KW-0378">Hydrolase</keyword>
<dbReference type="Pfam" id="PF16113">
    <property type="entry name" value="ECH_2"/>
    <property type="match status" value="1"/>
</dbReference>
<dbReference type="GO" id="GO:0005829">
    <property type="term" value="C:cytosol"/>
    <property type="evidence" value="ECO:0007669"/>
    <property type="project" value="TreeGrafter"/>
</dbReference>
<dbReference type="RefSeq" id="WP_183199589.1">
    <property type="nucleotide sequence ID" value="NZ_JACIEK010000003.1"/>
</dbReference>
<proteinExistence type="predicted"/>
<protein>
    <recommendedName>
        <fullName evidence="2">3-hydroxyisobutyryl-CoA hydrolase</fullName>
        <ecNumber evidence="2">3.1.2.4</ecNumber>
    </recommendedName>
</protein>
<sequence length="357" mass="38378">MTTSPDMPASVSVSRTGHALHVELRRPQALNALNLEMIEALDRAFSLAENDSSIALVILAGAGERAFCAGGDIRAIAQGLASGEEIAEPFWRAEYDLLRRIEAFAKPVVVLMDAIVMGGGVGLAMHASHRVVTERTRLAMPETGIGFLPDVGATWRLPQAPDRIGDWLALTGETVNADDAILAGLADAMVSADRLSALRTALSELPLGVGSAEVGAAIVSEALPAPAGRLRDARALIAAAFADGSLETIMERLRADDRPFARETLATLATRSPASLYVTRHLLERGARSPDLAACLERELASALRIHREADFREGVRAALIDKDRDPRWAPWTPERAADWDAFLDDFDRRHAEGQDA</sequence>
<evidence type="ECO:0000313" key="6">
    <source>
        <dbReference type="Proteomes" id="UP000542776"/>
    </source>
</evidence>
<evidence type="ECO:0000256" key="3">
    <source>
        <dbReference type="ARBA" id="ARBA00022801"/>
    </source>
</evidence>
<name>A0A7W6EB24_9HYPH</name>
<dbReference type="NCBIfam" id="NF004127">
    <property type="entry name" value="PRK05617.1"/>
    <property type="match status" value="1"/>
</dbReference>
<dbReference type="GO" id="GO:0016829">
    <property type="term" value="F:lyase activity"/>
    <property type="evidence" value="ECO:0007669"/>
    <property type="project" value="UniProtKB-KW"/>
</dbReference>
<dbReference type="EC" id="3.1.2.4" evidence="2"/>
<dbReference type="GO" id="GO:0003860">
    <property type="term" value="F:3-hydroxyisobutyryl-CoA hydrolase activity"/>
    <property type="evidence" value="ECO:0007669"/>
    <property type="project" value="UniProtKB-EC"/>
</dbReference>
<feature type="domain" description="Enoyl-CoA hydratase/isomerase" evidence="4">
    <location>
        <begin position="21"/>
        <end position="336"/>
    </location>
</feature>
<evidence type="ECO:0000259" key="4">
    <source>
        <dbReference type="Pfam" id="PF16113"/>
    </source>
</evidence>
<dbReference type="EMBL" id="JACIEK010000003">
    <property type="protein sequence ID" value="MBB3998061.1"/>
    <property type="molecule type" value="Genomic_DNA"/>
</dbReference>
<dbReference type="PANTHER" id="PTHR43176:SF3">
    <property type="entry name" value="3-HYDROXYISOBUTYRYL-COA HYDROLASE, MITOCHONDRIAL"/>
    <property type="match status" value="1"/>
</dbReference>
<dbReference type="Proteomes" id="UP000542776">
    <property type="component" value="Unassembled WGS sequence"/>
</dbReference>
<gene>
    <name evidence="5" type="ORF">GGR04_001899</name>
</gene>
<dbReference type="InterPro" id="IPR029045">
    <property type="entry name" value="ClpP/crotonase-like_dom_sf"/>
</dbReference>
<dbReference type="InterPro" id="IPR045004">
    <property type="entry name" value="ECH_dom"/>
</dbReference>
<dbReference type="InterPro" id="IPR032259">
    <property type="entry name" value="HIBYL-CoA-H"/>
</dbReference>
<keyword evidence="5" id="KW-0456">Lyase</keyword>
<dbReference type="Gene3D" id="3.90.226.10">
    <property type="entry name" value="2-enoyl-CoA Hydratase, Chain A, domain 1"/>
    <property type="match status" value="1"/>
</dbReference>
<accession>A0A7W6EB24</accession>
<evidence type="ECO:0000256" key="2">
    <source>
        <dbReference type="ARBA" id="ARBA00011915"/>
    </source>
</evidence>
<evidence type="ECO:0000313" key="5">
    <source>
        <dbReference type="EMBL" id="MBB3998061.1"/>
    </source>
</evidence>
<dbReference type="AlphaFoldDB" id="A0A7W6EB24"/>
<comment type="catalytic activity">
    <reaction evidence="1">
        <text>3-hydroxy-2-methylpropanoyl-CoA + H2O = 3-hydroxy-2-methylpropanoate + CoA + H(+)</text>
        <dbReference type="Rhea" id="RHEA:20888"/>
        <dbReference type="ChEBI" id="CHEBI:11805"/>
        <dbReference type="ChEBI" id="CHEBI:15377"/>
        <dbReference type="ChEBI" id="CHEBI:15378"/>
        <dbReference type="ChEBI" id="CHEBI:57287"/>
        <dbReference type="ChEBI" id="CHEBI:57340"/>
        <dbReference type="EC" id="3.1.2.4"/>
    </reaction>
</comment>
<evidence type="ECO:0000256" key="1">
    <source>
        <dbReference type="ARBA" id="ARBA00001709"/>
    </source>
</evidence>
<organism evidence="5 6">
    <name type="scientific">Aureimonas pseudogalii</name>
    <dbReference type="NCBI Taxonomy" id="1744844"/>
    <lineage>
        <taxon>Bacteria</taxon>
        <taxon>Pseudomonadati</taxon>
        <taxon>Pseudomonadota</taxon>
        <taxon>Alphaproteobacteria</taxon>
        <taxon>Hyphomicrobiales</taxon>
        <taxon>Aurantimonadaceae</taxon>
        <taxon>Aureimonas</taxon>
    </lineage>
</organism>
<dbReference type="GO" id="GO:0006574">
    <property type="term" value="P:L-valine catabolic process"/>
    <property type="evidence" value="ECO:0007669"/>
    <property type="project" value="TreeGrafter"/>
</dbReference>
<dbReference type="PANTHER" id="PTHR43176">
    <property type="entry name" value="3-HYDROXYISOBUTYRYL-COA HYDROLASE-RELATED"/>
    <property type="match status" value="1"/>
</dbReference>